<sequence>MVFFMPILVMPYLTKAHGISDTTYGYFQTVLMALQIVGGPIFGNVIRLYDEKDLQVSEEEKDASTSSKTSWEATYKLYMIRKFNMTAGGYGTIQALTGVFLMFVNGFGIGWLRARTTEPKLLLLGNICVLFTTFQFVFFEQIWQLILILPPLALGMSLVGAVADSMITSSVEPNEQGIILGFSSSVEVLCRTLAPALGGYILDNYNFATLGFMGITTSGIALVGAFVAPLGEIEKHRKE</sequence>
<dbReference type="PANTHER" id="PTHR24002">
    <property type="entry name" value="SOLUTE CARRIER FAMILY 22 MEMBER 18"/>
    <property type="match status" value="1"/>
</dbReference>
<keyword evidence="1" id="KW-1133">Transmembrane helix</keyword>
<keyword evidence="2" id="KW-0732">Signal</keyword>
<feature type="transmembrane region" description="Helical" evidence="1">
    <location>
        <begin position="121"/>
        <end position="139"/>
    </location>
</feature>
<reference evidence="4" key="1">
    <citation type="submission" date="2022-11" db="UniProtKB">
        <authorList>
            <consortium name="WormBaseParasite"/>
        </authorList>
    </citation>
    <scope>IDENTIFICATION</scope>
</reference>
<evidence type="ECO:0000256" key="1">
    <source>
        <dbReference type="SAM" id="Phobius"/>
    </source>
</evidence>
<accession>A0A914DTG9</accession>
<evidence type="ECO:0000256" key="2">
    <source>
        <dbReference type="SAM" id="SignalP"/>
    </source>
</evidence>
<proteinExistence type="predicted"/>
<feature type="signal peptide" evidence="2">
    <location>
        <begin position="1"/>
        <end position="16"/>
    </location>
</feature>
<dbReference type="PANTHER" id="PTHR24002:SF3">
    <property type="entry name" value="SOLUTE CARRIER FAMILY 22 MEMBER 18"/>
    <property type="match status" value="1"/>
</dbReference>
<keyword evidence="1" id="KW-0812">Transmembrane</keyword>
<organism evidence="3 4">
    <name type="scientific">Acrobeloides nanus</name>
    <dbReference type="NCBI Taxonomy" id="290746"/>
    <lineage>
        <taxon>Eukaryota</taxon>
        <taxon>Metazoa</taxon>
        <taxon>Ecdysozoa</taxon>
        <taxon>Nematoda</taxon>
        <taxon>Chromadorea</taxon>
        <taxon>Rhabditida</taxon>
        <taxon>Tylenchina</taxon>
        <taxon>Cephalobomorpha</taxon>
        <taxon>Cephaloboidea</taxon>
        <taxon>Cephalobidae</taxon>
        <taxon>Acrobeloides</taxon>
    </lineage>
</organism>
<feature type="transmembrane region" description="Helical" evidence="1">
    <location>
        <begin position="87"/>
        <end position="109"/>
    </location>
</feature>
<feature type="transmembrane region" description="Helical" evidence="1">
    <location>
        <begin position="145"/>
        <end position="167"/>
    </location>
</feature>
<dbReference type="AlphaFoldDB" id="A0A914DTG9"/>
<feature type="transmembrane region" description="Helical" evidence="1">
    <location>
        <begin position="207"/>
        <end position="230"/>
    </location>
</feature>
<evidence type="ECO:0000313" key="4">
    <source>
        <dbReference type="WBParaSite" id="ACRNAN_scaffold3614.g7018.t1"/>
    </source>
</evidence>
<dbReference type="Gene3D" id="1.20.1250.20">
    <property type="entry name" value="MFS general substrate transporter like domains"/>
    <property type="match status" value="1"/>
</dbReference>
<protein>
    <submittedName>
        <fullName evidence="4">Major facilitator superfamily (MFS) profile domain-containing protein</fullName>
    </submittedName>
</protein>
<dbReference type="InterPro" id="IPR036259">
    <property type="entry name" value="MFS_trans_sf"/>
</dbReference>
<dbReference type="InterPro" id="IPR011701">
    <property type="entry name" value="MFS"/>
</dbReference>
<dbReference type="Pfam" id="PF07690">
    <property type="entry name" value="MFS_1"/>
    <property type="match status" value="1"/>
</dbReference>
<dbReference type="GO" id="GO:0005635">
    <property type="term" value="C:nuclear envelope"/>
    <property type="evidence" value="ECO:0007669"/>
    <property type="project" value="TreeGrafter"/>
</dbReference>
<dbReference type="SUPFAM" id="SSF103473">
    <property type="entry name" value="MFS general substrate transporter"/>
    <property type="match status" value="1"/>
</dbReference>
<evidence type="ECO:0000313" key="3">
    <source>
        <dbReference type="Proteomes" id="UP000887540"/>
    </source>
</evidence>
<dbReference type="Proteomes" id="UP000887540">
    <property type="component" value="Unplaced"/>
</dbReference>
<name>A0A914DTG9_9BILA</name>
<dbReference type="GO" id="GO:0022857">
    <property type="term" value="F:transmembrane transporter activity"/>
    <property type="evidence" value="ECO:0007669"/>
    <property type="project" value="InterPro"/>
</dbReference>
<keyword evidence="3" id="KW-1185">Reference proteome</keyword>
<keyword evidence="1" id="KW-0472">Membrane</keyword>
<feature type="chain" id="PRO_5037364225" evidence="2">
    <location>
        <begin position="17"/>
        <end position="239"/>
    </location>
</feature>
<dbReference type="WBParaSite" id="ACRNAN_scaffold3614.g7018.t1">
    <property type="protein sequence ID" value="ACRNAN_scaffold3614.g7018.t1"/>
    <property type="gene ID" value="ACRNAN_scaffold3614.g7018"/>
</dbReference>